<dbReference type="EMBL" id="JAWDGP010000304">
    <property type="protein sequence ID" value="KAK3801526.1"/>
    <property type="molecule type" value="Genomic_DNA"/>
</dbReference>
<feature type="region of interest" description="Disordered" evidence="1">
    <location>
        <begin position="56"/>
        <end position="102"/>
    </location>
</feature>
<comment type="caution">
    <text evidence="2">The sequence shown here is derived from an EMBL/GenBank/DDBJ whole genome shotgun (WGS) entry which is preliminary data.</text>
</comment>
<evidence type="ECO:0000313" key="3">
    <source>
        <dbReference type="Proteomes" id="UP001283361"/>
    </source>
</evidence>
<dbReference type="Proteomes" id="UP001283361">
    <property type="component" value="Unassembled WGS sequence"/>
</dbReference>
<evidence type="ECO:0000313" key="2">
    <source>
        <dbReference type="EMBL" id="KAK3801526.1"/>
    </source>
</evidence>
<protein>
    <submittedName>
        <fullName evidence="2">Uncharacterized protein</fullName>
    </submittedName>
</protein>
<keyword evidence="3" id="KW-1185">Reference proteome</keyword>
<dbReference type="AlphaFoldDB" id="A0AAE1EBL9"/>
<feature type="compositionally biased region" description="Polar residues" evidence="1">
    <location>
        <begin position="61"/>
        <end position="73"/>
    </location>
</feature>
<sequence length="102" mass="11220">MAAGPLAPSDALREMDHLAPDLGLWSEVFHGLSLTANVKHLRADWRYEIRRLGIHPGMPASLSTPGGSPATTRHSSRYLPLGLATQRHHPRAIIQSESREKP</sequence>
<proteinExistence type="predicted"/>
<reference evidence="2" key="1">
    <citation type="journal article" date="2023" name="G3 (Bethesda)">
        <title>A reference genome for the long-term kleptoplast-retaining sea slug Elysia crispata morphotype clarki.</title>
        <authorList>
            <person name="Eastman K.E."/>
            <person name="Pendleton A.L."/>
            <person name="Shaikh M.A."/>
            <person name="Suttiyut T."/>
            <person name="Ogas R."/>
            <person name="Tomko P."/>
            <person name="Gavelis G."/>
            <person name="Widhalm J.R."/>
            <person name="Wisecaver J.H."/>
        </authorList>
    </citation>
    <scope>NUCLEOTIDE SEQUENCE</scope>
    <source>
        <strain evidence="2">ECLA1</strain>
    </source>
</reference>
<organism evidence="2 3">
    <name type="scientific">Elysia crispata</name>
    <name type="common">lettuce slug</name>
    <dbReference type="NCBI Taxonomy" id="231223"/>
    <lineage>
        <taxon>Eukaryota</taxon>
        <taxon>Metazoa</taxon>
        <taxon>Spiralia</taxon>
        <taxon>Lophotrochozoa</taxon>
        <taxon>Mollusca</taxon>
        <taxon>Gastropoda</taxon>
        <taxon>Heterobranchia</taxon>
        <taxon>Euthyneura</taxon>
        <taxon>Panpulmonata</taxon>
        <taxon>Sacoglossa</taxon>
        <taxon>Placobranchoidea</taxon>
        <taxon>Plakobranchidae</taxon>
        <taxon>Elysia</taxon>
    </lineage>
</organism>
<accession>A0AAE1EBL9</accession>
<gene>
    <name evidence="2" type="ORF">RRG08_066716</name>
</gene>
<evidence type="ECO:0000256" key="1">
    <source>
        <dbReference type="SAM" id="MobiDB-lite"/>
    </source>
</evidence>
<name>A0AAE1EBL9_9GAST</name>